<keyword evidence="2" id="KW-1133">Transmembrane helix</keyword>
<dbReference type="EMBL" id="BSXT01002387">
    <property type="protein sequence ID" value="GMF48625.1"/>
    <property type="molecule type" value="Genomic_DNA"/>
</dbReference>
<evidence type="ECO:0000256" key="2">
    <source>
        <dbReference type="SAM" id="Phobius"/>
    </source>
</evidence>
<protein>
    <submittedName>
        <fullName evidence="3">Unnamed protein product</fullName>
    </submittedName>
</protein>
<feature type="transmembrane region" description="Helical" evidence="2">
    <location>
        <begin position="689"/>
        <end position="712"/>
    </location>
</feature>
<feature type="transmembrane region" description="Helical" evidence="2">
    <location>
        <begin position="803"/>
        <end position="826"/>
    </location>
</feature>
<name>A0A9W6Y032_9STRA</name>
<keyword evidence="2" id="KW-0812">Transmembrane</keyword>
<feature type="transmembrane region" description="Helical" evidence="2">
    <location>
        <begin position="608"/>
        <end position="628"/>
    </location>
</feature>
<organism evidence="3 4">
    <name type="scientific">Phytophthora fragariaefolia</name>
    <dbReference type="NCBI Taxonomy" id="1490495"/>
    <lineage>
        <taxon>Eukaryota</taxon>
        <taxon>Sar</taxon>
        <taxon>Stramenopiles</taxon>
        <taxon>Oomycota</taxon>
        <taxon>Peronosporomycetes</taxon>
        <taxon>Peronosporales</taxon>
        <taxon>Peronosporaceae</taxon>
        <taxon>Phytophthora</taxon>
    </lineage>
</organism>
<evidence type="ECO:0000313" key="3">
    <source>
        <dbReference type="EMBL" id="GMF48625.1"/>
    </source>
</evidence>
<keyword evidence="2" id="KW-0472">Membrane</keyword>
<sequence length="990" mass="110397">MTRKIGTTRGTSPRINDGHDLKGAQKQPPLFRDYEISYSTCVAIFVIVLVGISITPLKEYYVGSYVTKSIDEVRDEVVARKLNNLGVVISGVHYFDTFDREDLPLIDLNSKKALTRTDAATLSLSDFLVRANLRRSDLLASLPRDILITPVNVMEDVYAPLCGPVSASLCSWETDPQLLFGNWFPLIRHEFCRDFHAKFPSDRFFNYRDKTPIDEHLKGVGNVTLGLIAVVNMSEIYLRHFEDVLVVRKIMKNVQEGFMASELPEYTDSVADAIVELYSEGISLADVVRLLPGSFDTEHIALADVLGVNALLTYYLDPQQLSVGVNVNGEAAIFAEVTHATASFLTPDFLIDSVGMHLISTMHLAPFWNCAIQYTTMNKSITSADVNGAAMKQCGTKMTAIIPTFTVNLMFLFQKRQRDYSELDNTTTYTLGRRRESALDYTALKIPEVLSDSAQLSMDGTRWSKSHSNITASTSITQSSTPYGYLYTPDCQAIVDIVMQQSGRNVQKYQAYIGDGLGSCSFRDSQETNLQTLCRLFMTSEEVLFRTLNGSLVELPSCSSFISDNITKGTLDPELHNLRQIEWFMIDTTMLTRRIRIQDNTSRQIRTFLLILNLIGASHYAIEYIVILKSVWLFIRNSVYQPTSEARSQSRIGSTEIFKRTAPLVHIGIFELLQCDPADGALGHPGTMVLLYLGAIGALSNIFSLSCTAQLSTEEGSIAIYCLPAIPMRSFTLVLTTLSSSYWVIRVTLQTRSLAIRLDHAARNDFVRFWSLNAAAVLVIHFSCKAGADLVFRNAEMHSDPHLYAICGGTIVAIIISIGFLFVHVVSNGTPRIRSVLKQRSTGVLWQEPSVRDASGRAFVAKWSTRNLDSVLYHCASPQIARQLEAFGNRQHISSFLVKKLQTVVTTSGSQPIGIRMHHFVAVHCAAGAHAHLQTVKWFLEPSENGGVTSVNPTPRTARVIPTEMHRFSRDSHLWARSHVMNEEVLTQKL</sequence>
<feature type="transmembrane region" description="Helical" evidence="2">
    <location>
        <begin position="766"/>
        <end position="783"/>
    </location>
</feature>
<feature type="region of interest" description="Disordered" evidence="1">
    <location>
        <begin position="1"/>
        <end position="23"/>
    </location>
</feature>
<dbReference type="AlphaFoldDB" id="A0A9W6Y032"/>
<gene>
    <name evidence="3" type="ORF">Pfra01_001886900</name>
</gene>
<evidence type="ECO:0000256" key="1">
    <source>
        <dbReference type="SAM" id="MobiDB-lite"/>
    </source>
</evidence>
<comment type="caution">
    <text evidence="3">The sequence shown here is derived from an EMBL/GenBank/DDBJ whole genome shotgun (WGS) entry which is preliminary data.</text>
</comment>
<feature type="transmembrane region" description="Helical" evidence="2">
    <location>
        <begin position="36"/>
        <end position="57"/>
    </location>
</feature>
<dbReference type="Proteomes" id="UP001165121">
    <property type="component" value="Unassembled WGS sequence"/>
</dbReference>
<reference evidence="3" key="1">
    <citation type="submission" date="2023-04" db="EMBL/GenBank/DDBJ databases">
        <title>Phytophthora fragariaefolia NBRC 109709.</title>
        <authorList>
            <person name="Ichikawa N."/>
            <person name="Sato H."/>
            <person name="Tonouchi N."/>
        </authorList>
    </citation>
    <scope>NUCLEOTIDE SEQUENCE</scope>
    <source>
        <strain evidence="3">NBRC 109709</strain>
    </source>
</reference>
<proteinExistence type="predicted"/>
<accession>A0A9W6Y032</accession>
<evidence type="ECO:0000313" key="4">
    <source>
        <dbReference type="Proteomes" id="UP001165121"/>
    </source>
</evidence>
<feature type="transmembrane region" description="Helical" evidence="2">
    <location>
        <begin position="718"/>
        <end position="745"/>
    </location>
</feature>
<dbReference type="OrthoDB" id="100645at2759"/>
<keyword evidence="4" id="KW-1185">Reference proteome</keyword>